<keyword evidence="10" id="KW-1185">Reference proteome</keyword>
<dbReference type="InterPro" id="IPR005829">
    <property type="entry name" value="Sugar_transporter_CS"/>
</dbReference>
<feature type="transmembrane region" description="Helical" evidence="7">
    <location>
        <begin position="80"/>
        <end position="98"/>
    </location>
</feature>
<name>A0ABW0X169_9ACTN</name>
<evidence type="ECO:0000256" key="1">
    <source>
        <dbReference type="ARBA" id="ARBA00004651"/>
    </source>
</evidence>
<feature type="transmembrane region" description="Helical" evidence="7">
    <location>
        <begin position="310"/>
        <end position="332"/>
    </location>
</feature>
<dbReference type="Proteomes" id="UP001595975">
    <property type="component" value="Unassembled WGS sequence"/>
</dbReference>
<dbReference type="Gene3D" id="1.20.1250.20">
    <property type="entry name" value="MFS general substrate transporter like domains"/>
    <property type="match status" value="1"/>
</dbReference>
<reference evidence="10" key="1">
    <citation type="journal article" date="2019" name="Int. J. Syst. Evol. Microbiol.">
        <title>The Global Catalogue of Microorganisms (GCM) 10K type strain sequencing project: providing services to taxonomists for standard genome sequencing and annotation.</title>
        <authorList>
            <consortium name="The Broad Institute Genomics Platform"/>
            <consortium name="The Broad Institute Genome Sequencing Center for Infectious Disease"/>
            <person name="Wu L."/>
            <person name="Ma J."/>
        </authorList>
    </citation>
    <scope>NUCLEOTIDE SEQUENCE [LARGE SCALE GENOMIC DNA]</scope>
    <source>
        <strain evidence="10">CGMCC 4.1437</strain>
    </source>
</reference>
<feature type="transmembrane region" description="Helical" evidence="7">
    <location>
        <begin position="43"/>
        <end position="68"/>
    </location>
</feature>
<feature type="transmembrane region" description="Helical" evidence="7">
    <location>
        <begin position="255"/>
        <end position="275"/>
    </location>
</feature>
<gene>
    <name evidence="9" type="ORF">ACFP3U_04550</name>
</gene>
<evidence type="ECO:0000259" key="8">
    <source>
        <dbReference type="PROSITE" id="PS50850"/>
    </source>
</evidence>
<feature type="transmembrane region" description="Helical" evidence="7">
    <location>
        <begin position="170"/>
        <end position="189"/>
    </location>
</feature>
<dbReference type="PANTHER" id="PTHR23517">
    <property type="entry name" value="RESISTANCE PROTEIN MDTM, PUTATIVE-RELATED-RELATED"/>
    <property type="match status" value="1"/>
</dbReference>
<feature type="transmembrane region" description="Helical" evidence="7">
    <location>
        <begin position="110"/>
        <end position="129"/>
    </location>
</feature>
<feature type="transmembrane region" description="Helical" evidence="7">
    <location>
        <begin position="344"/>
        <end position="369"/>
    </location>
</feature>
<proteinExistence type="predicted"/>
<dbReference type="InterPro" id="IPR036259">
    <property type="entry name" value="MFS_trans_sf"/>
</dbReference>
<protein>
    <submittedName>
        <fullName evidence="9">MFS transporter</fullName>
    </submittedName>
</protein>
<evidence type="ECO:0000256" key="7">
    <source>
        <dbReference type="SAM" id="Phobius"/>
    </source>
</evidence>
<comment type="subcellular location">
    <subcellularLocation>
        <location evidence="1">Cell membrane</location>
        <topology evidence="1">Multi-pass membrane protein</topology>
    </subcellularLocation>
</comment>
<accession>A0ABW0X169</accession>
<feature type="transmembrane region" description="Helical" evidence="7">
    <location>
        <begin position="141"/>
        <end position="164"/>
    </location>
</feature>
<keyword evidence="2" id="KW-0813">Transport</keyword>
<dbReference type="InterPro" id="IPR050171">
    <property type="entry name" value="MFS_Transporters"/>
</dbReference>
<organism evidence="9 10">
    <name type="scientific">Kitasatospora misakiensis</name>
    <dbReference type="NCBI Taxonomy" id="67330"/>
    <lineage>
        <taxon>Bacteria</taxon>
        <taxon>Bacillati</taxon>
        <taxon>Actinomycetota</taxon>
        <taxon>Actinomycetes</taxon>
        <taxon>Kitasatosporales</taxon>
        <taxon>Streptomycetaceae</taxon>
        <taxon>Kitasatospora</taxon>
    </lineage>
</organism>
<dbReference type="SUPFAM" id="SSF103473">
    <property type="entry name" value="MFS general substrate transporter"/>
    <property type="match status" value="1"/>
</dbReference>
<evidence type="ECO:0000313" key="10">
    <source>
        <dbReference type="Proteomes" id="UP001595975"/>
    </source>
</evidence>
<evidence type="ECO:0000256" key="2">
    <source>
        <dbReference type="ARBA" id="ARBA00022448"/>
    </source>
</evidence>
<dbReference type="PROSITE" id="PS00216">
    <property type="entry name" value="SUGAR_TRANSPORT_1"/>
    <property type="match status" value="1"/>
</dbReference>
<evidence type="ECO:0000256" key="3">
    <source>
        <dbReference type="ARBA" id="ARBA00022475"/>
    </source>
</evidence>
<dbReference type="PANTHER" id="PTHR23517:SF13">
    <property type="entry name" value="MAJOR FACILITATOR SUPERFAMILY MFS_1"/>
    <property type="match status" value="1"/>
</dbReference>
<feature type="transmembrane region" description="Helical" evidence="7">
    <location>
        <begin position="223"/>
        <end position="249"/>
    </location>
</feature>
<dbReference type="RefSeq" id="WP_380223849.1">
    <property type="nucleotide sequence ID" value="NZ_JBHSOF010000003.1"/>
</dbReference>
<feature type="transmembrane region" description="Helical" evidence="7">
    <location>
        <begin position="284"/>
        <end position="304"/>
    </location>
</feature>
<evidence type="ECO:0000256" key="6">
    <source>
        <dbReference type="ARBA" id="ARBA00023136"/>
    </source>
</evidence>
<keyword evidence="6 7" id="KW-0472">Membrane</keyword>
<evidence type="ECO:0000256" key="5">
    <source>
        <dbReference type="ARBA" id="ARBA00022989"/>
    </source>
</evidence>
<comment type="caution">
    <text evidence="9">The sequence shown here is derived from an EMBL/GenBank/DDBJ whole genome shotgun (WGS) entry which is preliminary data.</text>
</comment>
<feature type="transmembrane region" description="Helical" evidence="7">
    <location>
        <begin position="375"/>
        <end position="395"/>
    </location>
</feature>
<dbReference type="EMBL" id="JBHSOF010000003">
    <property type="protein sequence ID" value="MFC5662251.1"/>
    <property type="molecule type" value="Genomic_DNA"/>
</dbReference>
<keyword evidence="3" id="KW-1003">Cell membrane</keyword>
<evidence type="ECO:0000256" key="4">
    <source>
        <dbReference type="ARBA" id="ARBA00022692"/>
    </source>
</evidence>
<feature type="domain" description="Major facilitator superfamily (MFS) profile" evidence="8">
    <location>
        <begin position="14"/>
        <end position="422"/>
    </location>
</feature>
<dbReference type="Pfam" id="PF07690">
    <property type="entry name" value="MFS_1"/>
    <property type="match status" value="1"/>
</dbReference>
<sequence length="422" mass="42053">MPSAPPRRPGRPLAPAAVALAFWVTMAGTTVPTPLYPLYQHAFGFSTFTVTVIFAVYALGVVAGLLALGRLSDQIGRRPVIVTALLLAAGAAALFEAADSLPWLLAARVLSGFGAALVTGAATAALLDLAPPERRLRAQTVALTANMGGLAGGTLFAGVLAEWAGSPLRLPWTVMLVLTGAALFGLFAVPETVPAEVRAGARFHLRLQPLHVPPAIRPAFLRAALAGGAGFAVTGVLTAVSGLFLATVLGLHNHALTGLVVALAFLSTAVGQLLVRVLPPARTLPLACAGLVLAAALVAGALLGGALPPLLLGACVNGLATGTAIGTGLGAINGGVEPHRRGEAVSAFFAVLFTMLSVPVIGVGVLVRATGLRTAGVTFSAAVAVLALAVAAGLVRRPRAAAPAPASAPTAAKASAARTGKA</sequence>
<keyword evidence="4 7" id="KW-0812">Transmembrane</keyword>
<dbReference type="InterPro" id="IPR011701">
    <property type="entry name" value="MFS"/>
</dbReference>
<dbReference type="PROSITE" id="PS50850">
    <property type="entry name" value="MFS"/>
    <property type="match status" value="1"/>
</dbReference>
<dbReference type="InterPro" id="IPR020846">
    <property type="entry name" value="MFS_dom"/>
</dbReference>
<keyword evidence="5 7" id="KW-1133">Transmembrane helix</keyword>
<evidence type="ECO:0000313" key="9">
    <source>
        <dbReference type="EMBL" id="MFC5662251.1"/>
    </source>
</evidence>